<evidence type="ECO:0000256" key="1">
    <source>
        <dbReference type="ARBA" id="ARBA00004496"/>
    </source>
</evidence>
<dbReference type="FunCoup" id="A0A165JDH6">
    <property type="interactions" value="55"/>
</dbReference>
<protein>
    <recommendedName>
        <fullName evidence="6">Ribosomal RNA-processing protein 42</fullName>
    </recommendedName>
</protein>
<dbReference type="InterPro" id="IPR020568">
    <property type="entry name" value="Ribosomal_Su5_D2-typ_SF"/>
</dbReference>
<dbReference type="GO" id="GO:0000176">
    <property type="term" value="C:nuclear exosome (RNase complex)"/>
    <property type="evidence" value="ECO:0007669"/>
    <property type="project" value="UniProtKB-ARBA"/>
</dbReference>
<dbReference type="EMBL" id="KV423921">
    <property type="protein sequence ID" value="KZT61701.1"/>
    <property type="molecule type" value="Genomic_DNA"/>
</dbReference>
<dbReference type="GO" id="GO:0071028">
    <property type="term" value="P:nuclear mRNA surveillance"/>
    <property type="evidence" value="ECO:0007669"/>
    <property type="project" value="TreeGrafter"/>
</dbReference>
<dbReference type="InterPro" id="IPR015847">
    <property type="entry name" value="ExoRNase_PH_dom2"/>
</dbReference>
<dbReference type="InterPro" id="IPR050590">
    <property type="entry name" value="Exosome_comp_Rrp42_subfam"/>
</dbReference>
<dbReference type="Proteomes" id="UP000076842">
    <property type="component" value="Unassembled WGS sequence"/>
</dbReference>
<evidence type="ECO:0000313" key="9">
    <source>
        <dbReference type="EMBL" id="KZT61701.1"/>
    </source>
</evidence>
<dbReference type="AlphaFoldDB" id="A0A165JDH6"/>
<accession>A0A165JDH6</accession>
<dbReference type="SUPFAM" id="SSF54211">
    <property type="entry name" value="Ribosomal protein S5 domain 2-like"/>
    <property type="match status" value="1"/>
</dbReference>
<dbReference type="GO" id="GO:0034476">
    <property type="term" value="P:U5 snRNA 3'-end processing"/>
    <property type="evidence" value="ECO:0007669"/>
    <property type="project" value="TreeGrafter"/>
</dbReference>
<proteinExistence type="inferred from homology"/>
<dbReference type="OrthoDB" id="272245at2759"/>
<evidence type="ECO:0000259" key="8">
    <source>
        <dbReference type="Pfam" id="PF03725"/>
    </source>
</evidence>
<dbReference type="Pfam" id="PF03725">
    <property type="entry name" value="RNase_PH_C"/>
    <property type="match status" value="1"/>
</dbReference>
<dbReference type="InterPro" id="IPR036345">
    <property type="entry name" value="ExoRNase_PH_dom2_sf"/>
</dbReference>
<dbReference type="GO" id="GO:0071035">
    <property type="term" value="P:nuclear polyadenylation-dependent rRNA catabolic process"/>
    <property type="evidence" value="ECO:0007669"/>
    <property type="project" value="TreeGrafter"/>
</dbReference>
<name>A0A165JDH6_9BASI</name>
<evidence type="ECO:0000313" key="10">
    <source>
        <dbReference type="Proteomes" id="UP000076842"/>
    </source>
</evidence>
<evidence type="ECO:0000256" key="4">
    <source>
        <dbReference type="ARBA" id="ARBA00022490"/>
    </source>
</evidence>
<dbReference type="InterPro" id="IPR001247">
    <property type="entry name" value="ExoRNase_PH_dom1"/>
</dbReference>
<sequence length="314" mass="33155">MAYQLSKAESSYTASGLLLSQRLDGRSLLDYRPITVEAGVAPTANGSARARIGDTEVVVAVKLDVKKMGEDGEGGRCVCSVECSPSAYPQLDRDSLSDLSADLSTLLSTYLTPIVSTPELLIIPSQLYWQASVDALVLSSSGNVHDTLFAAVRAALWDLRVPRTRGVVYEVPGGGDDVAMGEDGGSSVEKAGVLDHMRGMKRGAVDFDLVDGADDGTPLEGRSDLPVCVTLNLLSPVFYLDATIPEELCAPTRLLLFIRPSGTLCGIHKLGEAELPPAELKEALQEGVRLGKELGGAMNARMGGMGGKRMGPFS</sequence>
<dbReference type="PANTHER" id="PTHR11097:SF8">
    <property type="entry name" value="EXOSOME COMPLEX COMPONENT RRP42"/>
    <property type="match status" value="1"/>
</dbReference>
<keyword evidence="9" id="KW-0687">Ribonucleoprotein</keyword>
<reference evidence="9 10" key="1">
    <citation type="journal article" date="2016" name="Mol. Biol. Evol.">
        <title>Comparative Genomics of Early-Diverging Mushroom-Forming Fungi Provides Insights into the Origins of Lignocellulose Decay Capabilities.</title>
        <authorList>
            <person name="Nagy L.G."/>
            <person name="Riley R."/>
            <person name="Tritt A."/>
            <person name="Adam C."/>
            <person name="Daum C."/>
            <person name="Floudas D."/>
            <person name="Sun H."/>
            <person name="Yadav J.S."/>
            <person name="Pangilinan J."/>
            <person name="Larsson K.H."/>
            <person name="Matsuura K."/>
            <person name="Barry K."/>
            <person name="Labutti K."/>
            <person name="Kuo R."/>
            <person name="Ohm R.A."/>
            <person name="Bhattacharya S.S."/>
            <person name="Shirouzu T."/>
            <person name="Yoshinaga Y."/>
            <person name="Martin F.M."/>
            <person name="Grigoriev I.V."/>
            <person name="Hibbett D.S."/>
        </authorList>
    </citation>
    <scope>NUCLEOTIDE SEQUENCE [LARGE SCALE GENOMIC DNA]</scope>
    <source>
        <strain evidence="9 10">HHB12733</strain>
    </source>
</reference>
<dbReference type="GO" id="GO:0016075">
    <property type="term" value="P:rRNA catabolic process"/>
    <property type="evidence" value="ECO:0007669"/>
    <property type="project" value="TreeGrafter"/>
</dbReference>
<dbReference type="Gene3D" id="3.30.230.70">
    <property type="entry name" value="GHMP Kinase, N-terminal domain"/>
    <property type="match status" value="1"/>
</dbReference>
<comment type="similarity">
    <text evidence="3">Belongs to the RNase PH family.</text>
</comment>
<dbReference type="InParanoid" id="A0A165JDH6"/>
<evidence type="ECO:0000256" key="3">
    <source>
        <dbReference type="ARBA" id="ARBA00006678"/>
    </source>
</evidence>
<dbReference type="GO" id="GO:0035925">
    <property type="term" value="F:mRNA 3'-UTR AU-rich region binding"/>
    <property type="evidence" value="ECO:0007669"/>
    <property type="project" value="TreeGrafter"/>
</dbReference>
<dbReference type="GO" id="GO:0034473">
    <property type="term" value="P:U1 snRNA 3'-end processing"/>
    <property type="evidence" value="ECO:0007669"/>
    <property type="project" value="TreeGrafter"/>
</dbReference>
<evidence type="ECO:0000256" key="6">
    <source>
        <dbReference type="ARBA" id="ARBA00042523"/>
    </source>
</evidence>
<comment type="subcellular location">
    <subcellularLocation>
        <location evidence="1">Cytoplasm</location>
    </subcellularLocation>
    <subcellularLocation>
        <location evidence="2">Nucleus</location>
        <location evidence="2">Nucleolus</location>
    </subcellularLocation>
</comment>
<dbReference type="STRING" id="1353952.A0A165JDH6"/>
<dbReference type="Pfam" id="PF01138">
    <property type="entry name" value="RNase_PH"/>
    <property type="match status" value="1"/>
</dbReference>
<dbReference type="GO" id="GO:0005840">
    <property type="term" value="C:ribosome"/>
    <property type="evidence" value="ECO:0007669"/>
    <property type="project" value="UniProtKB-KW"/>
</dbReference>
<dbReference type="InterPro" id="IPR027408">
    <property type="entry name" value="PNPase/RNase_PH_dom_sf"/>
</dbReference>
<keyword evidence="10" id="KW-1185">Reference proteome</keyword>
<dbReference type="GO" id="GO:0000177">
    <property type="term" value="C:cytoplasmic exosome (RNase complex)"/>
    <property type="evidence" value="ECO:0007669"/>
    <property type="project" value="TreeGrafter"/>
</dbReference>
<evidence type="ECO:0000256" key="5">
    <source>
        <dbReference type="ARBA" id="ARBA00022835"/>
    </source>
</evidence>
<keyword evidence="4" id="KW-0963">Cytoplasm</keyword>
<dbReference type="SUPFAM" id="SSF55666">
    <property type="entry name" value="Ribonuclease PH domain 2-like"/>
    <property type="match status" value="1"/>
</dbReference>
<keyword evidence="5" id="KW-0271">Exosome</keyword>
<dbReference type="PANTHER" id="PTHR11097">
    <property type="entry name" value="EXOSOME COMPLEX EXONUCLEASE RIBOSOMAL RNA PROCESSING PROTEIN"/>
    <property type="match status" value="1"/>
</dbReference>
<feature type="domain" description="Exoribonuclease phosphorolytic" evidence="8">
    <location>
        <begin position="224"/>
        <end position="286"/>
    </location>
</feature>
<dbReference type="GO" id="GO:0000467">
    <property type="term" value="P:exonucleolytic trimming to generate mature 3'-end of 5.8S rRNA from tricistronic rRNA transcript (SSU-rRNA, 5.8S rRNA, LSU-rRNA)"/>
    <property type="evidence" value="ECO:0007669"/>
    <property type="project" value="TreeGrafter"/>
</dbReference>
<gene>
    <name evidence="9" type="ORF">CALCODRAFT_490945</name>
</gene>
<evidence type="ECO:0000256" key="2">
    <source>
        <dbReference type="ARBA" id="ARBA00004604"/>
    </source>
</evidence>
<keyword evidence="9" id="KW-0689">Ribosomal protein</keyword>
<dbReference type="GO" id="GO:0071038">
    <property type="term" value="P:TRAMP-dependent tRNA surveillance pathway"/>
    <property type="evidence" value="ECO:0007669"/>
    <property type="project" value="TreeGrafter"/>
</dbReference>
<dbReference type="GO" id="GO:0005730">
    <property type="term" value="C:nucleolus"/>
    <property type="evidence" value="ECO:0007669"/>
    <property type="project" value="UniProtKB-SubCell"/>
</dbReference>
<feature type="domain" description="Exoribonuclease phosphorolytic" evidence="7">
    <location>
        <begin position="31"/>
        <end position="162"/>
    </location>
</feature>
<dbReference type="GO" id="GO:0034475">
    <property type="term" value="P:U4 snRNA 3'-end processing"/>
    <property type="evidence" value="ECO:0007669"/>
    <property type="project" value="TreeGrafter"/>
</dbReference>
<organism evidence="9 10">
    <name type="scientific">Calocera cornea HHB12733</name>
    <dbReference type="NCBI Taxonomy" id="1353952"/>
    <lineage>
        <taxon>Eukaryota</taxon>
        <taxon>Fungi</taxon>
        <taxon>Dikarya</taxon>
        <taxon>Basidiomycota</taxon>
        <taxon>Agaricomycotina</taxon>
        <taxon>Dacrymycetes</taxon>
        <taxon>Dacrymycetales</taxon>
        <taxon>Dacrymycetaceae</taxon>
        <taxon>Calocera</taxon>
    </lineage>
</organism>
<evidence type="ECO:0000259" key="7">
    <source>
        <dbReference type="Pfam" id="PF01138"/>
    </source>
</evidence>